<keyword evidence="1" id="KW-1133">Transmembrane helix</keyword>
<dbReference type="EMBL" id="AM486410">
    <property type="protein sequence ID" value="CAN62199.1"/>
    <property type="molecule type" value="Genomic_DNA"/>
</dbReference>
<feature type="non-terminal residue" evidence="2">
    <location>
        <position position="72"/>
    </location>
</feature>
<evidence type="ECO:0000313" key="2">
    <source>
        <dbReference type="EMBL" id="CAN62199.1"/>
    </source>
</evidence>
<keyword evidence="1" id="KW-0472">Membrane</keyword>
<name>A5C8W8_VITVI</name>
<protein>
    <submittedName>
        <fullName evidence="2">Uncharacterized protein</fullName>
    </submittedName>
</protein>
<dbReference type="AlphaFoldDB" id="A5C8W8"/>
<sequence length="72" mass="7907">MDKEGVRDKAENHTSESMNGFMWGSASFLISIGSFPLQKGPARPMLLVAIIALGRGPWPQGPLSSLSFFFFF</sequence>
<feature type="transmembrane region" description="Helical" evidence="1">
    <location>
        <begin position="20"/>
        <end position="37"/>
    </location>
</feature>
<proteinExistence type="predicted"/>
<gene>
    <name evidence="2" type="ORF">VITISV_040785</name>
</gene>
<accession>A5C8W8</accession>
<evidence type="ECO:0000256" key="1">
    <source>
        <dbReference type="SAM" id="Phobius"/>
    </source>
</evidence>
<organism evidence="2">
    <name type="scientific">Vitis vinifera</name>
    <name type="common">Grape</name>
    <dbReference type="NCBI Taxonomy" id="29760"/>
    <lineage>
        <taxon>Eukaryota</taxon>
        <taxon>Viridiplantae</taxon>
        <taxon>Streptophyta</taxon>
        <taxon>Embryophyta</taxon>
        <taxon>Tracheophyta</taxon>
        <taxon>Spermatophyta</taxon>
        <taxon>Magnoliopsida</taxon>
        <taxon>eudicotyledons</taxon>
        <taxon>Gunneridae</taxon>
        <taxon>Pentapetalae</taxon>
        <taxon>rosids</taxon>
        <taxon>Vitales</taxon>
        <taxon>Vitaceae</taxon>
        <taxon>Viteae</taxon>
        <taxon>Vitis</taxon>
    </lineage>
</organism>
<reference evidence="2" key="1">
    <citation type="journal article" date="2007" name="PLoS ONE">
        <title>The first genome sequence of an elite grapevine cultivar (Pinot noir Vitis vinifera L.): coping with a highly heterozygous genome.</title>
        <authorList>
            <person name="Velasco R."/>
            <person name="Zharkikh A."/>
            <person name="Troggio M."/>
            <person name="Cartwright D.A."/>
            <person name="Cestaro A."/>
            <person name="Pruss D."/>
            <person name="Pindo M."/>
            <person name="FitzGerald L.M."/>
            <person name="Vezzulli S."/>
            <person name="Reid J."/>
            <person name="Malacarne G."/>
            <person name="Iliev D."/>
            <person name="Coppola G."/>
            <person name="Wardell B."/>
            <person name="Micheletti D."/>
            <person name="Macalma T."/>
            <person name="Facci M."/>
            <person name="Mitchell J.T."/>
            <person name="Perazzolli M."/>
            <person name="Eldredge G."/>
            <person name="Gatto P."/>
            <person name="Oyzerski R."/>
            <person name="Moretto M."/>
            <person name="Gutin N."/>
            <person name="Stefanini M."/>
            <person name="Chen Y."/>
            <person name="Segala C."/>
            <person name="Davenport C."/>
            <person name="Dematte L."/>
            <person name="Mraz A."/>
            <person name="Battilana J."/>
            <person name="Stormo K."/>
            <person name="Costa F."/>
            <person name="Tao Q."/>
            <person name="Si-Ammour A."/>
            <person name="Harkins T."/>
            <person name="Lackey A."/>
            <person name="Perbost C."/>
            <person name="Taillon B."/>
            <person name="Stella A."/>
            <person name="Solovyev V."/>
            <person name="Fawcett J.A."/>
            <person name="Sterck L."/>
            <person name="Vandepoele K."/>
            <person name="Grando S.M."/>
            <person name="Toppo S."/>
            <person name="Moser C."/>
            <person name="Lanchbury J."/>
            <person name="Bogden R."/>
            <person name="Skolnick M."/>
            <person name="Sgaramella V."/>
            <person name="Bhatnagar S.K."/>
            <person name="Fontana P."/>
            <person name="Gutin A."/>
            <person name="Van de Peer Y."/>
            <person name="Salamini F."/>
            <person name="Viola R."/>
        </authorList>
    </citation>
    <scope>NUCLEOTIDE SEQUENCE</scope>
</reference>
<feature type="non-terminal residue" evidence="2">
    <location>
        <position position="1"/>
    </location>
</feature>
<keyword evidence="1" id="KW-0812">Transmembrane</keyword>